<keyword evidence="3" id="KW-1185">Reference proteome</keyword>
<dbReference type="Proteomes" id="UP000526501">
    <property type="component" value="Unassembled WGS sequence"/>
</dbReference>
<dbReference type="EMBL" id="JACHVC010000008">
    <property type="protein sequence ID" value="MBC2606282.1"/>
    <property type="molecule type" value="Genomic_DNA"/>
</dbReference>
<feature type="compositionally biased region" description="Polar residues" evidence="1">
    <location>
        <begin position="144"/>
        <end position="158"/>
    </location>
</feature>
<feature type="region of interest" description="Disordered" evidence="1">
    <location>
        <begin position="138"/>
        <end position="158"/>
    </location>
</feature>
<dbReference type="SUPFAM" id="SSF56935">
    <property type="entry name" value="Porins"/>
    <property type="match status" value="1"/>
</dbReference>
<evidence type="ECO:0000313" key="3">
    <source>
        <dbReference type="Proteomes" id="UP000526501"/>
    </source>
</evidence>
<name>A0A7X1B636_9BACT</name>
<dbReference type="InterPro" id="IPR018759">
    <property type="entry name" value="BBP2_2"/>
</dbReference>
<organism evidence="2 3">
    <name type="scientific">Pelagicoccus albus</name>
    <dbReference type="NCBI Taxonomy" id="415222"/>
    <lineage>
        <taxon>Bacteria</taxon>
        <taxon>Pseudomonadati</taxon>
        <taxon>Verrucomicrobiota</taxon>
        <taxon>Opitutia</taxon>
        <taxon>Puniceicoccales</taxon>
        <taxon>Pelagicoccaceae</taxon>
        <taxon>Pelagicoccus</taxon>
    </lineage>
</organism>
<reference evidence="2 3" key="1">
    <citation type="submission" date="2020-07" db="EMBL/GenBank/DDBJ databases">
        <authorList>
            <person name="Feng X."/>
        </authorList>
    </citation>
    <scope>NUCLEOTIDE SEQUENCE [LARGE SCALE GENOMIC DNA]</scope>
    <source>
        <strain evidence="2 3">JCM23202</strain>
    </source>
</reference>
<protein>
    <submittedName>
        <fullName evidence="2">Outer membrane beta-barrel protein</fullName>
    </submittedName>
</protein>
<comment type="caution">
    <text evidence="2">The sequence shown here is derived from an EMBL/GenBank/DDBJ whole genome shotgun (WGS) entry which is preliminary data.</text>
</comment>
<dbReference type="RefSeq" id="WP_185660168.1">
    <property type="nucleotide sequence ID" value="NZ_CAWPOO010000008.1"/>
</dbReference>
<proteinExistence type="predicted"/>
<dbReference type="Pfam" id="PF10082">
    <property type="entry name" value="BBP2_2"/>
    <property type="match status" value="1"/>
</dbReference>
<gene>
    <name evidence="2" type="ORF">H5P27_09500</name>
</gene>
<evidence type="ECO:0000256" key="1">
    <source>
        <dbReference type="SAM" id="MobiDB-lite"/>
    </source>
</evidence>
<dbReference type="AlphaFoldDB" id="A0A7X1B636"/>
<evidence type="ECO:0000313" key="2">
    <source>
        <dbReference type="EMBL" id="MBC2606282.1"/>
    </source>
</evidence>
<accession>A0A7X1B636</accession>
<sequence>MRDSSIVKSVTTASLAAALHFNSAASAQSLDIGEATLRFEAIGALAYYSNPYLRDEALEALFPVEDSLAFILDPTAVLEMGDDQSVYRLSGEAGVIMRRFESISELNAEDFHMEFKASFKGSKSRWNFNAETQEISLPEHHTRFSSGTPDSSRSSANWDGSYRYSPRTRLNGGFSYYKRSFDDTEEFNYSDWESFSLPVRFYYQLTEKMELGGGVRYRERSQENYDQPNDLAWHLALEGELSSKLTADLKVGILDVQGSELTSSADGELFVSGRINWQATPDARISLSTERDTYATGINDSVLREDIALTAAWRISTKLSARTSVSHMKEDFDISERKDKVNRLTAALDYMPTDSQLFSSMSLSHEQNNSNIVGYDYKNLVFNWTTGWRF</sequence>